<name>A0A7S0NI31_MICPS</name>
<keyword evidence="6" id="KW-0851">Voltage-gated channel</keyword>
<dbReference type="PRINTS" id="PR00169">
    <property type="entry name" value="KCHANNEL"/>
</dbReference>
<feature type="transmembrane region" description="Helical" evidence="13">
    <location>
        <begin position="273"/>
        <end position="297"/>
    </location>
</feature>
<feature type="transmembrane region" description="Helical" evidence="13">
    <location>
        <begin position="234"/>
        <end position="253"/>
    </location>
</feature>
<keyword evidence="10 13" id="KW-0472">Membrane</keyword>
<dbReference type="GO" id="GO:0001508">
    <property type="term" value="P:action potential"/>
    <property type="evidence" value="ECO:0007669"/>
    <property type="project" value="TreeGrafter"/>
</dbReference>
<dbReference type="FunFam" id="1.20.120.350:FF:000091">
    <property type="entry name" value="Predicted protein"/>
    <property type="match status" value="1"/>
</dbReference>
<dbReference type="GO" id="GO:0008076">
    <property type="term" value="C:voltage-gated potassium channel complex"/>
    <property type="evidence" value="ECO:0007669"/>
    <property type="project" value="InterPro"/>
</dbReference>
<dbReference type="PANTHER" id="PTHR11537">
    <property type="entry name" value="VOLTAGE-GATED POTASSIUM CHANNEL"/>
    <property type="match status" value="1"/>
</dbReference>
<dbReference type="AlphaFoldDB" id="A0A7S0NI31"/>
<dbReference type="InterPro" id="IPR005821">
    <property type="entry name" value="Ion_trans_dom"/>
</dbReference>
<evidence type="ECO:0000256" key="10">
    <source>
        <dbReference type="ARBA" id="ARBA00023136"/>
    </source>
</evidence>
<protein>
    <recommendedName>
        <fullName evidence="14">Ion transport domain-containing protein</fullName>
    </recommendedName>
</protein>
<dbReference type="Gene3D" id="1.10.287.70">
    <property type="match status" value="1"/>
</dbReference>
<evidence type="ECO:0000256" key="7">
    <source>
        <dbReference type="ARBA" id="ARBA00022958"/>
    </source>
</evidence>
<evidence type="ECO:0000256" key="5">
    <source>
        <dbReference type="ARBA" id="ARBA00022826"/>
    </source>
</evidence>
<evidence type="ECO:0000256" key="3">
    <source>
        <dbReference type="ARBA" id="ARBA00022538"/>
    </source>
</evidence>
<dbReference type="GO" id="GO:0005249">
    <property type="term" value="F:voltage-gated potassium channel activity"/>
    <property type="evidence" value="ECO:0007669"/>
    <property type="project" value="InterPro"/>
</dbReference>
<dbReference type="SUPFAM" id="SSF81324">
    <property type="entry name" value="Voltage-gated potassium channels"/>
    <property type="match status" value="1"/>
</dbReference>
<dbReference type="EMBL" id="HBEQ01003420">
    <property type="protein sequence ID" value="CAD8515204.1"/>
    <property type="molecule type" value="Transcribed_RNA"/>
</dbReference>
<evidence type="ECO:0000256" key="8">
    <source>
        <dbReference type="ARBA" id="ARBA00022989"/>
    </source>
</evidence>
<evidence type="ECO:0000256" key="2">
    <source>
        <dbReference type="ARBA" id="ARBA00022448"/>
    </source>
</evidence>
<dbReference type="Pfam" id="PF00520">
    <property type="entry name" value="Ion_trans"/>
    <property type="match status" value="1"/>
</dbReference>
<evidence type="ECO:0000256" key="1">
    <source>
        <dbReference type="ARBA" id="ARBA00004141"/>
    </source>
</evidence>
<evidence type="ECO:0000256" key="13">
    <source>
        <dbReference type="SAM" id="Phobius"/>
    </source>
</evidence>
<dbReference type="Gene3D" id="1.20.120.350">
    <property type="entry name" value="Voltage-gated potassium channels. Chain C"/>
    <property type="match status" value="1"/>
</dbReference>
<dbReference type="InterPro" id="IPR027359">
    <property type="entry name" value="Volt_channel_dom_sf"/>
</dbReference>
<evidence type="ECO:0000256" key="11">
    <source>
        <dbReference type="ARBA" id="ARBA00023303"/>
    </source>
</evidence>
<feature type="transmembrane region" description="Helical" evidence="13">
    <location>
        <begin position="327"/>
        <end position="348"/>
    </location>
</feature>
<keyword evidence="8 13" id="KW-1133">Transmembrane helix</keyword>
<feature type="compositionally biased region" description="Acidic residues" evidence="12">
    <location>
        <begin position="139"/>
        <end position="153"/>
    </location>
</feature>
<reference evidence="15" key="1">
    <citation type="submission" date="2021-01" db="EMBL/GenBank/DDBJ databases">
        <authorList>
            <person name="Corre E."/>
            <person name="Pelletier E."/>
            <person name="Niang G."/>
            <person name="Scheremetjew M."/>
            <person name="Finn R."/>
            <person name="Kale V."/>
            <person name="Holt S."/>
            <person name="Cochrane G."/>
            <person name="Meng A."/>
            <person name="Brown T."/>
            <person name="Cohen L."/>
        </authorList>
    </citation>
    <scope>NUCLEOTIDE SEQUENCE</scope>
    <source>
        <strain evidence="15">CCMP1723</strain>
    </source>
</reference>
<feature type="domain" description="Ion transport" evidence="14">
    <location>
        <begin position="199"/>
        <end position="506"/>
    </location>
</feature>
<evidence type="ECO:0000256" key="9">
    <source>
        <dbReference type="ARBA" id="ARBA00023065"/>
    </source>
</evidence>
<gene>
    <name evidence="15" type="ORF">MCOM1403_LOCUS2629</name>
</gene>
<keyword evidence="4 13" id="KW-0812">Transmembrane</keyword>
<keyword evidence="9" id="KW-0406">Ion transport</keyword>
<feature type="region of interest" description="Disordered" evidence="12">
    <location>
        <begin position="134"/>
        <end position="156"/>
    </location>
</feature>
<feature type="transmembrane region" description="Helical" evidence="13">
    <location>
        <begin position="476"/>
        <end position="496"/>
    </location>
</feature>
<evidence type="ECO:0000259" key="14">
    <source>
        <dbReference type="Pfam" id="PF00520"/>
    </source>
</evidence>
<accession>A0A7S0NI31</accession>
<dbReference type="InterPro" id="IPR028325">
    <property type="entry name" value="VG_K_chnl"/>
</dbReference>
<keyword evidence="5" id="KW-0631">Potassium channel</keyword>
<keyword evidence="11" id="KW-0407">Ion channel</keyword>
<evidence type="ECO:0000256" key="4">
    <source>
        <dbReference type="ARBA" id="ARBA00022692"/>
    </source>
</evidence>
<keyword evidence="2" id="KW-0813">Transport</keyword>
<evidence type="ECO:0000256" key="6">
    <source>
        <dbReference type="ARBA" id="ARBA00022882"/>
    </source>
</evidence>
<sequence length="542" mass="61043">METLRKAAGVSSEVCIFLATGNRMKRVKWQKSGTFADLLAAHKKAFYTDEGREFPDAVKLDERSFMLRDREYGVAYEGFAIGEVDQGCVVEVRDPVMEAEAEVAAAEARMLQADLQVGPEDYFTVTPASARTAKFTSDVDGDDDKPEGESEPVVDEKLQKESIEWAKRMLGKGSPELDFREKTWRFLDDPSSSPWALRFTMFMLVLIVFSTATFCIETLPQYYEHEMAFTSKWFIMEASCIACFTLEFLLRLWSTPKRSEYFNDTMNCVDLVAILPFWLELILTGVAIPGLSVFRVVRLVRVFRLFKVSRGSLTVFATTMSRSSRPLYMLVFFTSIATIIFSSLMYYVERGKWNDDLKMWMREYYYYCPVKADASTGPAVKGPTPWTLATSNWTLDSGLAEPCKWIDPATYAPGEASYPSEAWFSCPYSYKKSGECETVYEQSPYDSIPTGFWWCLVTMTTVGYGDVVPTQPLGKILAAIVMIFGILVIALPITVIGSNFSSIYAKFTEEAGMDVADLEAEKLEGILEGDEDDDDDDVPSPP</sequence>
<dbReference type="PANTHER" id="PTHR11537:SF254">
    <property type="entry name" value="POTASSIUM VOLTAGE-GATED CHANNEL PROTEIN SHAB"/>
    <property type="match status" value="1"/>
</dbReference>
<feature type="transmembrane region" description="Helical" evidence="13">
    <location>
        <begin position="195"/>
        <end position="214"/>
    </location>
</feature>
<proteinExistence type="predicted"/>
<evidence type="ECO:0000256" key="12">
    <source>
        <dbReference type="SAM" id="MobiDB-lite"/>
    </source>
</evidence>
<keyword evidence="7" id="KW-0630">Potassium</keyword>
<evidence type="ECO:0000313" key="15">
    <source>
        <dbReference type="EMBL" id="CAD8515204.1"/>
    </source>
</evidence>
<comment type="subcellular location">
    <subcellularLocation>
        <location evidence="1">Membrane</location>
        <topology evidence="1">Multi-pass membrane protein</topology>
    </subcellularLocation>
</comment>
<keyword evidence="3" id="KW-0633">Potassium transport</keyword>
<organism evidence="15">
    <name type="scientific">Micromonas pusilla</name>
    <name type="common">Picoplanktonic green alga</name>
    <name type="synonym">Chromulina pusilla</name>
    <dbReference type="NCBI Taxonomy" id="38833"/>
    <lineage>
        <taxon>Eukaryota</taxon>
        <taxon>Viridiplantae</taxon>
        <taxon>Chlorophyta</taxon>
        <taxon>Mamiellophyceae</taxon>
        <taxon>Mamiellales</taxon>
        <taxon>Mamiellaceae</taxon>
        <taxon>Micromonas</taxon>
    </lineage>
</organism>